<dbReference type="OrthoDB" id="3265815at2759"/>
<name>A0A0D0CJ40_9AGAR</name>
<evidence type="ECO:0000313" key="3">
    <source>
        <dbReference type="Proteomes" id="UP000053593"/>
    </source>
</evidence>
<protein>
    <recommendedName>
        <fullName evidence="4">BTB domain-containing protein</fullName>
    </recommendedName>
</protein>
<organism evidence="2 3">
    <name type="scientific">Collybiopsis luxurians FD-317 M1</name>
    <dbReference type="NCBI Taxonomy" id="944289"/>
    <lineage>
        <taxon>Eukaryota</taxon>
        <taxon>Fungi</taxon>
        <taxon>Dikarya</taxon>
        <taxon>Basidiomycota</taxon>
        <taxon>Agaricomycotina</taxon>
        <taxon>Agaricomycetes</taxon>
        <taxon>Agaricomycetidae</taxon>
        <taxon>Agaricales</taxon>
        <taxon>Marasmiineae</taxon>
        <taxon>Omphalotaceae</taxon>
        <taxon>Collybiopsis</taxon>
        <taxon>Collybiopsis luxurians</taxon>
    </lineage>
</organism>
<sequence>MEIMDWNLVLQSSDPRNNYLSGSADSSVPPLQAPTPLSPVDNRQKSQGIFDLPAGLSVSTAFPAQARWHALAPDIAFTTTDSVLFYVHSHIILAASENRFGFLIPPPSMQQSTDPVIRVLETSSILNIILHLVYNMPCEQYSPPFKTLSDAVDRLSSYGIHPKAHIVARSPLYNLLLSYAPTLPIEVYTLAAKHDLLELATLTSPHLLSFDLSKLNDGMVEAMGPVYLRKLFFLHVGRCDALKRLLLQPPQPHSPIPTCTMQQQNYLTRAWALATARLVWDVRPDMSVGLLESSLLPLANDVVCESCKESLRERVKNLAEQWSQIKVGYILVSMILTCEPRR</sequence>
<evidence type="ECO:0008006" key="4">
    <source>
        <dbReference type="Google" id="ProtNLM"/>
    </source>
</evidence>
<feature type="region of interest" description="Disordered" evidence="1">
    <location>
        <begin position="19"/>
        <end position="44"/>
    </location>
</feature>
<proteinExistence type="predicted"/>
<accession>A0A0D0CJ40</accession>
<dbReference type="EMBL" id="KN834766">
    <property type="protein sequence ID" value="KIK62764.1"/>
    <property type="molecule type" value="Genomic_DNA"/>
</dbReference>
<dbReference type="HOGENOM" id="CLU_051530_2_0_1"/>
<dbReference type="Proteomes" id="UP000053593">
    <property type="component" value="Unassembled WGS sequence"/>
</dbReference>
<dbReference type="AlphaFoldDB" id="A0A0D0CJ40"/>
<evidence type="ECO:0000256" key="1">
    <source>
        <dbReference type="SAM" id="MobiDB-lite"/>
    </source>
</evidence>
<keyword evidence="3" id="KW-1185">Reference proteome</keyword>
<reference evidence="2 3" key="1">
    <citation type="submission" date="2014-04" db="EMBL/GenBank/DDBJ databases">
        <title>Evolutionary Origins and Diversification of the Mycorrhizal Mutualists.</title>
        <authorList>
            <consortium name="DOE Joint Genome Institute"/>
            <consortium name="Mycorrhizal Genomics Consortium"/>
            <person name="Kohler A."/>
            <person name="Kuo A."/>
            <person name="Nagy L.G."/>
            <person name="Floudas D."/>
            <person name="Copeland A."/>
            <person name="Barry K.W."/>
            <person name="Cichocki N."/>
            <person name="Veneault-Fourrey C."/>
            <person name="LaButti K."/>
            <person name="Lindquist E.A."/>
            <person name="Lipzen A."/>
            <person name="Lundell T."/>
            <person name="Morin E."/>
            <person name="Murat C."/>
            <person name="Riley R."/>
            <person name="Ohm R."/>
            <person name="Sun H."/>
            <person name="Tunlid A."/>
            <person name="Henrissat B."/>
            <person name="Grigoriev I.V."/>
            <person name="Hibbett D.S."/>
            <person name="Martin F."/>
        </authorList>
    </citation>
    <scope>NUCLEOTIDE SEQUENCE [LARGE SCALE GENOMIC DNA]</scope>
    <source>
        <strain evidence="2 3">FD-317 M1</strain>
    </source>
</reference>
<evidence type="ECO:0000313" key="2">
    <source>
        <dbReference type="EMBL" id="KIK62764.1"/>
    </source>
</evidence>
<gene>
    <name evidence="2" type="ORF">GYMLUDRAFT_490373</name>
</gene>